<protein>
    <submittedName>
        <fullName evidence="1">Uncharacterized protein</fullName>
    </submittedName>
</protein>
<organism evidence="1 2">
    <name type="scientific">Solanum commersonii</name>
    <name type="common">Commerson's wild potato</name>
    <name type="synonym">Commerson's nightshade</name>
    <dbReference type="NCBI Taxonomy" id="4109"/>
    <lineage>
        <taxon>Eukaryota</taxon>
        <taxon>Viridiplantae</taxon>
        <taxon>Streptophyta</taxon>
        <taxon>Embryophyta</taxon>
        <taxon>Tracheophyta</taxon>
        <taxon>Spermatophyta</taxon>
        <taxon>Magnoliopsida</taxon>
        <taxon>eudicotyledons</taxon>
        <taxon>Gunneridae</taxon>
        <taxon>Pentapetalae</taxon>
        <taxon>asterids</taxon>
        <taxon>lamiids</taxon>
        <taxon>Solanales</taxon>
        <taxon>Solanaceae</taxon>
        <taxon>Solanoideae</taxon>
        <taxon>Solaneae</taxon>
        <taxon>Solanum</taxon>
    </lineage>
</organism>
<keyword evidence="2" id="KW-1185">Reference proteome</keyword>
<comment type="caution">
    <text evidence="1">The sequence shown here is derived from an EMBL/GenBank/DDBJ whole genome shotgun (WGS) entry which is preliminary data.</text>
</comment>
<gene>
    <name evidence="1" type="ORF">H5410_019256</name>
</gene>
<dbReference type="Proteomes" id="UP000824120">
    <property type="component" value="Chromosome 3"/>
</dbReference>
<proteinExistence type="predicted"/>
<accession>A0A9J6A4X8</accession>
<dbReference type="EMBL" id="JACXVP010000003">
    <property type="protein sequence ID" value="KAG5619432.1"/>
    <property type="molecule type" value="Genomic_DNA"/>
</dbReference>
<reference evidence="1 2" key="1">
    <citation type="submission" date="2020-09" db="EMBL/GenBank/DDBJ databases">
        <title>De no assembly of potato wild relative species, Solanum commersonii.</title>
        <authorList>
            <person name="Cho K."/>
        </authorList>
    </citation>
    <scope>NUCLEOTIDE SEQUENCE [LARGE SCALE GENOMIC DNA]</scope>
    <source>
        <strain evidence="1">LZ3.2</strain>
        <tissue evidence="1">Leaf</tissue>
    </source>
</reference>
<evidence type="ECO:0000313" key="1">
    <source>
        <dbReference type="EMBL" id="KAG5619432.1"/>
    </source>
</evidence>
<evidence type="ECO:0000313" key="2">
    <source>
        <dbReference type="Proteomes" id="UP000824120"/>
    </source>
</evidence>
<name>A0A9J6A4X8_SOLCO</name>
<sequence length="73" mass="7947">MGNCEAVESPVPKLCLQIKNHTHLKANNRVVAIQGLRATQGGTHCNKETNKNGMEGDVHCFCKEGISGPRLVY</sequence>
<dbReference type="AlphaFoldDB" id="A0A9J6A4X8"/>